<feature type="transmembrane region" description="Helical" evidence="7">
    <location>
        <begin position="182"/>
        <end position="204"/>
    </location>
</feature>
<evidence type="ECO:0000256" key="6">
    <source>
        <dbReference type="ARBA" id="ARBA00023136"/>
    </source>
</evidence>
<dbReference type="Proteomes" id="UP000051010">
    <property type="component" value="Unassembled WGS sequence"/>
</dbReference>
<feature type="transmembrane region" description="Helical" evidence="7">
    <location>
        <begin position="254"/>
        <end position="280"/>
    </location>
</feature>
<evidence type="ECO:0000313" key="10">
    <source>
        <dbReference type="Proteomes" id="UP000051010"/>
    </source>
</evidence>
<dbReference type="PANTHER" id="PTHR30151:SF0">
    <property type="entry name" value="ABC TRANSPORTER PERMEASE PROTEIN MJ0413-RELATED"/>
    <property type="match status" value="1"/>
</dbReference>
<feature type="transmembrane region" description="Helical" evidence="7">
    <location>
        <begin position="148"/>
        <end position="170"/>
    </location>
</feature>
<evidence type="ECO:0000256" key="7">
    <source>
        <dbReference type="RuleBase" id="RU363032"/>
    </source>
</evidence>
<keyword evidence="5 7" id="KW-1133">Transmembrane helix</keyword>
<reference evidence="9 10" key="1">
    <citation type="journal article" date="2015" name="Genome Announc.">
        <title>Expanding the biotechnology potential of lactobacilli through comparative genomics of 213 strains and associated genera.</title>
        <authorList>
            <person name="Sun Z."/>
            <person name="Harris H.M."/>
            <person name="McCann A."/>
            <person name="Guo C."/>
            <person name="Argimon S."/>
            <person name="Zhang W."/>
            <person name="Yang X."/>
            <person name="Jeffery I.B."/>
            <person name="Cooney J.C."/>
            <person name="Kagawa T.F."/>
            <person name="Liu W."/>
            <person name="Song Y."/>
            <person name="Salvetti E."/>
            <person name="Wrobel A."/>
            <person name="Rasinkangas P."/>
            <person name="Parkhill J."/>
            <person name="Rea M.C."/>
            <person name="O'Sullivan O."/>
            <person name="Ritari J."/>
            <person name="Douillard F.P."/>
            <person name="Paul Ross R."/>
            <person name="Yang R."/>
            <person name="Briner A.E."/>
            <person name="Felis G.E."/>
            <person name="de Vos W.M."/>
            <person name="Barrangou R."/>
            <person name="Klaenhammer T.R."/>
            <person name="Caufield P.W."/>
            <person name="Cui Y."/>
            <person name="Zhang H."/>
            <person name="O'Toole P.W."/>
        </authorList>
    </citation>
    <scope>NUCLEOTIDE SEQUENCE [LARGE SCALE GENOMIC DNA]</scope>
    <source>
        <strain evidence="9 10">DSM 18390</strain>
    </source>
</reference>
<gene>
    <name evidence="9" type="ORF">FD47_GL000786</name>
</gene>
<evidence type="ECO:0000256" key="1">
    <source>
        <dbReference type="ARBA" id="ARBA00004651"/>
    </source>
</evidence>
<organism evidence="9 10">
    <name type="scientific">Lentilactobacillus parafarraginis DSM 18390 = JCM 14109</name>
    <dbReference type="NCBI Taxonomy" id="1423786"/>
    <lineage>
        <taxon>Bacteria</taxon>
        <taxon>Bacillati</taxon>
        <taxon>Bacillota</taxon>
        <taxon>Bacilli</taxon>
        <taxon>Lactobacillales</taxon>
        <taxon>Lactobacillaceae</taxon>
        <taxon>Lentilactobacillus</taxon>
    </lineage>
</organism>
<comment type="subcellular location">
    <subcellularLocation>
        <location evidence="1 7">Cell membrane</location>
        <topology evidence="1 7">Multi-pass membrane protein</topology>
    </subcellularLocation>
</comment>
<dbReference type="PATRIC" id="fig|1423786.4.peg.828"/>
<dbReference type="PANTHER" id="PTHR30151">
    <property type="entry name" value="ALKANE SULFONATE ABC TRANSPORTER-RELATED, MEMBRANE SUBUNIT"/>
    <property type="match status" value="1"/>
</dbReference>
<evidence type="ECO:0000256" key="4">
    <source>
        <dbReference type="ARBA" id="ARBA00022692"/>
    </source>
</evidence>
<dbReference type="EMBL" id="AZFZ01000018">
    <property type="protein sequence ID" value="KRM44197.1"/>
    <property type="molecule type" value="Genomic_DNA"/>
</dbReference>
<comment type="similarity">
    <text evidence="7">Belongs to the binding-protein-dependent transport system permease family.</text>
</comment>
<evidence type="ECO:0000256" key="2">
    <source>
        <dbReference type="ARBA" id="ARBA00022448"/>
    </source>
</evidence>
<feature type="transmembrane region" description="Helical" evidence="7">
    <location>
        <begin position="306"/>
        <end position="327"/>
    </location>
</feature>
<feature type="domain" description="ABC transmembrane type-1" evidence="8">
    <location>
        <begin position="144"/>
        <end position="325"/>
    </location>
</feature>
<dbReference type="AlphaFoldDB" id="A0A0R1YQL1"/>
<feature type="transmembrane region" description="Helical" evidence="7">
    <location>
        <begin position="31"/>
        <end position="48"/>
    </location>
</feature>
<sequence>MLDAVTLSKKHRSPAAKKDEVQTKYWKPWRLTWNVLSLVTVAAAYFENVTVHSQELVNNGAYKGFLAAYFGYLLIVYGIGSVTKGKIRLYSGHFAQLNALLGVVLIGQDLLTEKFAMIKLPFFVSFAQILDQIKTDQKLLIASTWSSLGLWLVSFIVGTLIGVVLGLYMGRYRQFNYWSFPFLKVIGIIPAAAWMPLTMVIFPTSYLAEIFLIAFAVWFPVAFMTIGGVQSISSDYFESARTLGFSEFQIMRKVVIPGALPNIFIGIFTAMGLSFTMLVISEMIGAKVGLGWYINWAKGVGNYTQVYAAIVIMAILFSVIFSFLNKLQEYALRWRKSSKV</sequence>
<keyword evidence="6 7" id="KW-0472">Membrane</keyword>
<comment type="caution">
    <text evidence="9">The sequence shown here is derived from an EMBL/GenBank/DDBJ whole genome shotgun (WGS) entry which is preliminary data.</text>
</comment>
<keyword evidence="4 7" id="KW-0812">Transmembrane</keyword>
<dbReference type="InterPro" id="IPR035906">
    <property type="entry name" value="MetI-like_sf"/>
</dbReference>
<evidence type="ECO:0000313" key="9">
    <source>
        <dbReference type="EMBL" id="KRM44197.1"/>
    </source>
</evidence>
<dbReference type="CDD" id="cd06261">
    <property type="entry name" value="TM_PBP2"/>
    <property type="match status" value="1"/>
</dbReference>
<keyword evidence="3" id="KW-1003">Cell membrane</keyword>
<keyword evidence="2 7" id="KW-0813">Transport</keyword>
<dbReference type="Pfam" id="PF00528">
    <property type="entry name" value="BPD_transp_1"/>
    <property type="match status" value="1"/>
</dbReference>
<dbReference type="SUPFAM" id="SSF161098">
    <property type="entry name" value="MetI-like"/>
    <property type="match status" value="1"/>
</dbReference>
<evidence type="ECO:0000259" key="8">
    <source>
        <dbReference type="PROSITE" id="PS50928"/>
    </source>
</evidence>
<protein>
    <submittedName>
        <fullName evidence="9">ABC transporter, permease protein</fullName>
    </submittedName>
</protein>
<dbReference type="Gene3D" id="1.10.3720.10">
    <property type="entry name" value="MetI-like"/>
    <property type="match status" value="1"/>
</dbReference>
<accession>A0A0R1YQL1</accession>
<feature type="transmembrane region" description="Helical" evidence="7">
    <location>
        <begin position="87"/>
        <end position="107"/>
    </location>
</feature>
<feature type="transmembrane region" description="Helical" evidence="7">
    <location>
        <begin position="60"/>
        <end position="80"/>
    </location>
</feature>
<name>A0A0R1YQL1_9LACO</name>
<dbReference type="InterPro" id="IPR000515">
    <property type="entry name" value="MetI-like"/>
</dbReference>
<evidence type="ECO:0000256" key="5">
    <source>
        <dbReference type="ARBA" id="ARBA00022989"/>
    </source>
</evidence>
<proteinExistence type="inferred from homology"/>
<dbReference type="GO" id="GO:0005886">
    <property type="term" value="C:plasma membrane"/>
    <property type="evidence" value="ECO:0007669"/>
    <property type="project" value="UniProtKB-SubCell"/>
</dbReference>
<feature type="transmembrane region" description="Helical" evidence="7">
    <location>
        <begin position="210"/>
        <end position="233"/>
    </location>
</feature>
<dbReference type="GO" id="GO:0055085">
    <property type="term" value="P:transmembrane transport"/>
    <property type="evidence" value="ECO:0007669"/>
    <property type="project" value="InterPro"/>
</dbReference>
<evidence type="ECO:0000256" key="3">
    <source>
        <dbReference type="ARBA" id="ARBA00022475"/>
    </source>
</evidence>
<dbReference type="PROSITE" id="PS50928">
    <property type="entry name" value="ABC_TM1"/>
    <property type="match status" value="1"/>
</dbReference>